<accession>A0AAD6VIR6</accession>
<proteinExistence type="predicted"/>
<name>A0AAD6VIR6_9AGAR</name>
<dbReference type="InterPro" id="IPR015943">
    <property type="entry name" value="WD40/YVTN_repeat-like_dom_sf"/>
</dbReference>
<dbReference type="InterPro" id="IPR001680">
    <property type="entry name" value="WD40_rpt"/>
</dbReference>
<dbReference type="PROSITE" id="PS50082">
    <property type="entry name" value="WD_REPEATS_2"/>
    <property type="match status" value="1"/>
</dbReference>
<dbReference type="Proteomes" id="UP001219525">
    <property type="component" value="Unassembled WGS sequence"/>
</dbReference>
<dbReference type="GO" id="GO:0034388">
    <property type="term" value="C:Pwp2p-containing subcomplex of 90S preribosome"/>
    <property type="evidence" value="ECO:0007669"/>
    <property type="project" value="TreeGrafter"/>
</dbReference>
<sequence>MHSGFCFATFTEHTAPISVVAFAKHGSVLFSASLDGIVRAYNPLAVDPSGEVVAAGSTDSFEVFLWSVQTGKLLDVLTGHEGPQRARIFPGWRARTRQRVVGPHPPGVKRVWALPRSGAPLALSSDVLAVAFRPDGKDLVVATLDGQITFFDVGEADERHRREKRFRGTQAACRLRTASPVRHTTAWRTQRMAGGNIEYVVLYDDGTEEFLDSRKVNEAGINTLEPDRHSRRRETSTGLTRHVDPAVSEARTKCVRFSPTGRAWAAASTEGLLVYSPNTVTFDPFDLSIDLTPHAVLAGGEHLKALVGTRRRSSSGGSRKRARAQCRAAARGVAERQRERASAGWRRRGVESGGGAARRERPPAHTRMRRAVEAGASRTRRTLTGVRAVWWKAAVAVAEIKSEPAHAHKSVRRAVAAWRVEEDPAQAHRSMRRAAGRWRRRTEAAGAACRRRERRSEDAGGVQAARAMRRGRRGAGRWRGRPKGGAGVM</sequence>
<dbReference type="GO" id="GO:0000028">
    <property type="term" value="P:ribosomal small subunit assembly"/>
    <property type="evidence" value="ECO:0007669"/>
    <property type="project" value="TreeGrafter"/>
</dbReference>
<feature type="compositionally biased region" description="Basic residues" evidence="2">
    <location>
        <begin position="309"/>
        <end position="324"/>
    </location>
</feature>
<protein>
    <submittedName>
        <fullName evidence="3">Quinon protein alcohol dehydrogenase-like superfamily</fullName>
    </submittedName>
</protein>
<dbReference type="AlphaFoldDB" id="A0AAD6VIR6"/>
<dbReference type="Pfam" id="PF00400">
    <property type="entry name" value="WD40"/>
    <property type="match status" value="1"/>
</dbReference>
<feature type="region of interest" description="Disordered" evidence="2">
    <location>
        <begin position="444"/>
        <end position="489"/>
    </location>
</feature>
<evidence type="ECO:0000313" key="3">
    <source>
        <dbReference type="EMBL" id="KAJ7211191.1"/>
    </source>
</evidence>
<dbReference type="InterPro" id="IPR011047">
    <property type="entry name" value="Quinoprotein_ADH-like_sf"/>
</dbReference>
<reference evidence="3" key="1">
    <citation type="submission" date="2023-03" db="EMBL/GenBank/DDBJ databases">
        <title>Massive genome expansion in bonnet fungi (Mycena s.s.) driven by repeated elements and novel gene families across ecological guilds.</title>
        <authorList>
            <consortium name="Lawrence Berkeley National Laboratory"/>
            <person name="Harder C.B."/>
            <person name="Miyauchi S."/>
            <person name="Viragh M."/>
            <person name="Kuo A."/>
            <person name="Thoen E."/>
            <person name="Andreopoulos B."/>
            <person name="Lu D."/>
            <person name="Skrede I."/>
            <person name="Drula E."/>
            <person name="Henrissat B."/>
            <person name="Morin E."/>
            <person name="Kohler A."/>
            <person name="Barry K."/>
            <person name="LaButti K."/>
            <person name="Morin E."/>
            <person name="Salamov A."/>
            <person name="Lipzen A."/>
            <person name="Mereny Z."/>
            <person name="Hegedus B."/>
            <person name="Baldrian P."/>
            <person name="Stursova M."/>
            <person name="Weitz H."/>
            <person name="Taylor A."/>
            <person name="Grigoriev I.V."/>
            <person name="Nagy L.G."/>
            <person name="Martin F."/>
            <person name="Kauserud H."/>
        </authorList>
    </citation>
    <scope>NUCLEOTIDE SEQUENCE</scope>
    <source>
        <strain evidence="3">9144</strain>
    </source>
</reference>
<evidence type="ECO:0000313" key="4">
    <source>
        <dbReference type="Proteomes" id="UP001219525"/>
    </source>
</evidence>
<dbReference type="GO" id="GO:0000462">
    <property type="term" value="P:maturation of SSU-rRNA from tricistronic rRNA transcript (SSU-rRNA, 5.8S rRNA, LSU-rRNA)"/>
    <property type="evidence" value="ECO:0007669"/>
    <property type="project" value="TreeGrafter"/>
</dbReference>
<dbReference type="SMART" id="SM00320">
    <property type="entry name" value="WD40"/>
    <property type="match status" value="3"/>
</dbReference>
<comment type="caution">
    <text evidence="3">The sequence shown here is derived from an EMBL/GenBank/DDBJ whole genome shotgun (WGS) entry which is preliminary data.</text>
</comment>
<keyword evidence="1" id="KW-0853">WD repeat</keyword>
<feature type="region of interest" description="Disordered" evidence="2">
    <location>
        <begin position="308"/>
        <end position="376"/>
    </location>
</feature>
<keyword evidence="4" id="KW-1185">Reference proteome</keyword>
<dbReference type="PANTHER" id="PTHR19858:SF0">
    <property type="entry name" value="PERIODIC TRYPTOPHAN PROTEIN 2 HOMOLOG"/>
    <property type="match status" value="1"/>
</dbReference>
<evidence type="ECO:0000256" key="2">
    <source>
        <dbReference type="SAM" id="MobiDB-lite"/>
    </source>
</evidence>
<organism evidence="3 4">
    <name type="scientific">Mycena pura</name>
    <dbReference type="NCBI Taxonomy" id="153505"/>
    <lineage>
        <taxon>Eukaryota</taxon>
        <taxon>Fungi</taxon>
        <taxon>Dikarya</taxon>
        <taxon>Basidiomycota</taxon>
        <taxon>Agaricomycotina</taxon>
        <taxon>Agaricomycetes</taxon>
        <taxon>Agaricomycetidae</taxon>
        <taxon>Agaricales</taxon>
        <taxon>Marasmiineae</taxon>
        <taxon>Mycenaceae</taxon>
        <taxon>Mycena</taxon>
    </lineage>
</organism>
<dbReference type="SUPFAM" id="SSF50998">
    <property type="entry name" value="Quinoprotein alcohol dehydrogenase-like"/>
    <property type="match status" value="1"/>
</dbReference>
<gene>
    <name evidence="3" type="ORF">GGX14DRAFT_565065</name>
</gene>
<dbReference type="Gene3D" id="2.130.10.10">
    <property type="entry name" value="YVTN repeat-like/Quinoprotein amine dehydrogenase"/>
    <property type="match status" value="2"/>
</dbReference>
<dbReference type="GO" id="GO:0032040">
    <property type="term" value="C:small-subunit processome"/>
    <property type="evidence" value="ECO:0007669"/>
    <property type="project" value="TreeGrafter"/>
</dbReference>
<dbReference type="PANTHER" id="PTHR19858">
    <property type="entry name" value="WD40 REPEAT PROTEIN"/>
    <property type="match status" value="1"/>
</dbReference>
<dbReference type="EMBL" id="JARJCW010000026">
    <property type="protein sequence ID" value="KAJ7211191.1"/>
    <property type="molecule type" value="Genomic_DNA"/>
</dbReference>
<dbReference type="InterPro" id="IPR027145">
    <property type="entry name" value="PWP2"/>
</dbReference>
<evidence type="ECO:0000256" key="1">
    <source>
        <dbReference type="PROSITE-ProRule" id="PRU00221"/>
    </source>
</evidence>
<feature type="repeat" description="WD" evidence="1">
    <location>
        <begin position="10"/>
        <end position="42"/>
    </location>
</feature>
<feature type="compositionally biased region" description="Basic residues" evidence="2">
    <location>
        <begin position="467"/>
        <end position="482"/>
    </location>
</feature>